<gene>
    <name evidence="2" type="ORF">COV59_03850</name>
</gene>
<proteinExistence type="predicted"/>
<name>A0A2H0N4E9_9BACT</name>
<accession>A0A2H0N4E9</accession>
<sequence>MNEEELYKLIEQDQHNLLVPEKKPQKVTSSDRLVDSFLEISNFYIEHGREPRKGTDITERKLAARLAGFRDNPEHVEVLKQYDEHGLLTIYASQPETITDIFEDDSLGILDIEESSILNIKNVPVDTRTTPEFIAKRKPCKDFLKYEHLFNGIQTGLLNGTWVFGEIDKHTELQPGTFFILSGIVGYIQESEEMEKDEKKRIDARLRVIFENGTESNMFLQSLRRSIQKENGKIIRPIKPMEIENEDTQTGHIYVLKSKSKVPRISSIKDLYKIGFTTNLVEDRIKGAELDPTYLMAPIKVALDYTCFNINPHRFERLIHRLFGEAKLDIEMFDSNGVSYTPKEWFVVPLDVIEQAIELIINGEIINYSYDHRNKIMIKKR</sequence>
<feature type="domain" description="Bacteriophage T5 Orf172 DNA-binding" evidence="1">
    <location>
        <begin position="266"/>
        <end position="360"/>
    </location>
</feature>
<dbReference type="InterPro" id="IPR018306">
    <property type="entry name" value="Phage_T5_Orf172_DNA-bd"/>
</dbReference>
<comment type="caution">
    <text evidence="2">The sequence shown here is derived from an EMBL/GenBank/DDBJ whole genome shotgun (WGS) entry which is preliminary data.</text>
</comment>
<dbReference type="EMBL" id="PCWN01000008">
    <property type="protein sequence ID" value="PIR03779.1"/>
    <property type="molecule type" value="Genomic_DNA"/>
</dbReference>
<evidence type="ECO:0000259" key="1">
    <source>
        <dbReference type="SMART" id="SM00974"/>
    </source>
</evidence>
<organism evidence="2 3">
    <name type="scientific">Candidatus Magasanikbacteria bacterium CG11_big_fil_rev_8_21_14_0_20_39_34</name>
    <dbReference type="NCBI Taxonomy" id="1974653"/>
    <lineage>
        <taxon>Bacteria</taxon>
        <taxon>Candidatus Magasanikiibacteriota</taxon>
    </lineage>
</organism>
<reference evidence="2 3" key="1">
    <citation type="submission" date="2017-09" db="EMBL/GenBank/DDBJ databases">
        <title>Depth-based differentiation of microbial function through sediment-hosted aquifers and enrichment of novel symbionts in the deep terrestrial subsurface.</title>
        <authorList>
            <person name="Probst A.J."/>
            <person name="Ladd B."/>
            <person name="Jarett J.K."/>
            <person name="Geller-Mcgrath D.E."/>
            <person name="Sieber C.M."/>
            <person name="Emerson J.B."/>
            <person name="Anantharaman K."/>
            <person name="Thomas B.C."/>
            <person name="Malmstrom R."/>
            <person name="Stieglmeier M."/>
            <person name="Klingl A."/>
            <person name="Woyke T."/>
            <person name="Ryan C.M."/>
            <person name="Banfield J.F."/>
        </authorList>
    </citation>
    <scope>NUCLEOTIDE SEQUENCE [LARGE SCALE GENOMIC DNA]</scope>
    <source>
        <strain evidence="2">CG11_big_fil_rev_8_21_14_0_20_39_34</strain>
    </source>
</reference>
<dbReference type="Proteomes" id="UP000229600">
    <property type="component" value="Unassembled WGS sequence"/>
</dbReference>
<evidence type="ECO:0000313" key="2">
    <source>
        <dbReference type="EMBL" id="PIR03779.1"/>
    </source>
</evidence>
<evidence type="ECO:0000313" key="3">
    <source>
        <dbReference type="Proteomes" id="UP000229600"/>
    </source>
</evidence>
<dbReference type="AlphaFoldDB" id="A0A2H0N4E9"/>
<dbReference type="Pfam" id="PF10544">
    <property type="entry name" value="T5orf172"/>
    <property type="match status" value="1"/>
</dbReference>
<dbReference type="SMART" id="SM00974">
    <property type="entry name" value="T5orf172"/>
    <property type="match status" value="1"/>
</dbReference>
<protein>
    <recommendedName>
        <fullName evidence="1">Bacteriophage T5 Orf172 DNA-binding domain-containing protein</fullName>
    </recommendedName>
</protein>